<comment type="function">
    <text evidence="11">Responsible for channeling the electrons from the oxidation of dihydroorotate from the FMN redox center in the PyrD type B subunit to the ultimate electron acceptor NAD(+).</text>
</comment>
<dbReference type="GO" id="GO:0044205">
    <property type="term" value="P:'de novo' UMP biosynthetic process"/>
    <property type="evidence" value="ECO:0007669"/>
    <property type="project" value="UniProtKB-UniRule"/>
</dbReference>
<dbReference type="PANTHER" id="PTHR43513:SF3">
    <property type="entry name" value="DIHYDROOROTATE DEHYDROGENASE B (NAD(+)), ELECTRON TRANSFER SUBUNIT-RELATED"/>
    <property type="match status" value="1"/>
</dbReference>
<dbReference type="PIRSF" id="PIRSF006816">
    <property type="entry name" value="Cyc3_hyd_g"/>
    <property type="match status" value="1"/>
</dbReference>
<evidence type="ECO:0000259" key="14">
    <source>
        <dbReference type="PROSITE" id="PS51384"/>
    </source>
</evidence>
<dbReference type="PANTHER" id="PTHR43513">
    <property type="entry name" value="DIHYDROOROTATE DEHYDROGENASE B (NAD(+)), ELECTRON TRANSFER SUBUNIT"/>
    <property type="match status" value="1"/>
</dbReference>
<dbReference type="Proteomes" id="UP000261080">
    <property type="component" value="Unassembled WGS sequence"/>
</dbReference>
<dbReference type="PRINTS" id="PR00409">
    <property type="entry name" value="PHDIOXRDTASE"/>
</dbReference>
<dbReference type="SUPFAM" id="SSF63380">
    <property type="entry name" value="Riboflavin synthase domain-like"/>
    <property type="match status" value="1"/>
</dbReference>
<keyword evidence="3 11" id="KW-0285">Flavoprotein</keyword>
<keyword evidence="4 11" id="KW-0001">2Fe-2S</keyword>
<dbReference type="Pfam" id="PF00970">
    <property type="entry name" value="FAD_binding_6"/>
    <property type="match status" value="1"/>
</dbReference>
<dbReference type="AlphaFoldDB" id="A0A3E3JYS6"/>
<dbReference type="InterPro" id="IPR039261">
    <property type="entry name" value="FNR_nucleotide-bd"/>
</dbReference>
<comment type="similarity">
    <text evidence="1 11">Belongs to the PyrK family.</text>
</comment>
<dbReference type="InterPro" id="IPR037117">
    <property type="entry name" value="Dihydroorotate_DH_ele_sf"/>
</dbReference>
<dbReference type="InterPro" id="IPR019480">
    <property type="entry name" value="Dihydroorotate_DH_Fe-S-bd"/>
</dbReference>
<dbReference type="SUPFAM" id="SSF52343">
    <property type="entry name" value="Ferredoxin reductase-like, C-terminal NADP-linked domain"/>
    <property type="match status" value="1"/>
</dbReference>
<dbReference type="CDD" id="cd06218">
    <property type="entry name" value="DHOD_e_trans"/>
    <property type="match status" value="1"/>
</dbReference>
<protein>
    <recommendedName>
        <fullName evidence="11">Dihydroorotate dehydrogenase B (NAD(+)), electron transfer subunit</fullName>
    </recommendedName>
    <alternativeName>
        <fullName evidence="11">Dihydroorotate oxidase B, electron transfer subunit</fullName>
    </alternativeName>
</protein>
<dbReference type="PROSITE" id="PS51384">
    <property type="entry name" value="FAD_FR"/>
    <property type="match status" value="1"/>
</dbReference>
<evidence type="ECO:0000256" key="9">
    <source>
        <dbReference type="ARBA" id="ARBA00023004"/>
    </source>
</evidence>
<accession>A0A3E3JYS6</accession>
<reference evidence="15 16" key="1">
    <citation type="submission" date="2018-08" db="EMBL/GenBank/DDBJ databases">
        <title>A genome reference for cultivated species of the human gut microbiota.</title>
        <authorList>
            <person name="Zou Y."/>
            <person name="Xue W."/>
            <person name="Luo G."/>
        </authorList>
    </citation>
    <scope>NUCLEOTIDE SEQUENCE [LARGE SCALE GENOMIC DNA]</scope>
    <source>
        <strain evidence="15 16">AF37-2AT</strain>
    </source>
</reference>
<keyword evidence="2 11" id="KW-0813">Transport</keyword>
<keyword evidence="5 11" id="KW-0479">Metal-binding</keyword>
<dbReference type="Gene3D" id="2.40.30.10">
    <property type="entry name" value="Translation factors"/>
    <property type="match status" value="1"/>
</dbReference>
<evidence type="ECO:0000256" key="12">
    <source>
        <dbReference type="PIRSR" id="PIRSR006816-1"/>
    </source>
</evidence>
<comment type="cofactor">
    <cofactor evidence="13">
        <name>[2Fe-2S] cluster</name>
        <dbReference type="ChEBI" id="CHEBI:190135"/>
    </cofactor>
    <text evidence="13">Binds 1 [2Fe-2S] cluster per subunit.</text>
</comment>
<feature type="binding site" evidence="11 12">
    <location>
        <begin position="53"/>
        <end position="56"/>
    </location>
    <ligand>
        <name>FAD</name>
        <dbReference type="ChEBI" id="CHEBI:57692"/>
    </ligand>
</feature>
<comment type="cofactor">
    <cofactor evidence="11">
        <name>[2Fe-2S] cluster</name>
        <dbReference type="ChEBI" id="CHEBI:190135"/>
    </cofactor>
    <text evidence="11">Binds 1 [2Fe-2S] cluster per subunit.</text>
</comment>
<evidence type="ECO:0000256" key="8">
    <source>
        <dbReference type="ARBA" id="ARBA00022982"/>
    </source>
</evidence>
<evidence type="ECO:0000256" key="4">
    <source>
        <dbReference type="ARBA" id="ARBA00022714"/>
    </source>
</evidence>
<keyword evidence="16" id="KW-1185">Reference proteome</keyword>
<feature type="binding site" evidence="11 13">
    <location>
        <position position="247"/>
    </location>
    <ligand>
        <name>[2Fe-2S] cluster</name>
        <dbReference type="ChEBI" id="CHEBI:190135"/>
    </ligand>
</feature>
<evidence type="ECO:0000256" key="11">
    <source>
        <dbReference type="HAMAP-Rule" id="MF_01211"/>
    </source>
</evidence>
<comment type="pathway">
    <text evidence="11">Pyrimidine metabolism; UMP biosynthesis via de novo pathway; orotate from (S)-dihydroorotate (NAD(+) route): step 1/1.</text>
</comment>
<comment type="cofactor">
    <cofactor evidence="11 12">
        <name>FAD</name>
        <dbReference type="ChEBI" id="CHEBI:57692"/>
    </cofactor>
    <text evidence="11 12">Binds 1 FAD per subunit.</text>
</comment>
<dbReference type="Gene3D" id="2.10.240.10">
    <property type="entry name" value="Dihydroorotate dehydrogenase, electron transfer subunit"/>
    <property type="match status" value="1"/>
</dbReference>
<dbReference type="HAMAP" id="MF_01211">
    <property type="entry name" value="DHODB_Fe_S_bind"/>
    <property type="match status" value="1"/>
</dbReference>
<evidence type="ECO:0000256" key="10">
    <source>
        <dbReference type="ARBA" id="ARBA00023014"/>
    </source>
</evidence>
<dbReference type="Gene3D" id="3.40.50.80">
    <property type="entry name" value="Nucleotide-binding domain of ferredoxin-NADP reductase (FNR) module"/>
    <property type="match status" value="1"/>
</dbReference>
<dbReference type="GO" id="GO:0050660">
    <property type="term" value="F:flavin adenine dinucleotide binding"/>
    <property type="evidence" value="ECO:0007669"/>
    <property type="project" value="InterPro"/>
</dbReference>
<dbReference type="GO" id="GO:0016491">
    <property type="term" value="F:oxidoreductase activity"/>
    <property type="evidence" value="ECO:0007669"/>
    <property type="project" value="InterPro"/>
</dbReference>
<dbReference type="EMBL" id="QVLX01000011">
    <property type="protein sequence ID" value="RGE84876.1"/>
    <property type="molecule type" value="Genomic_DNA"/>
</dbReference>
<feature type="binding site" evidence="11 12">
    <location>
        <begin position="79"/>
        <end position="80"/>
    </location>
    <ligand>
        <name>FAD</name>
        <dbReference type="ChEBI" id="CHEBI:57692"/>
    </ligand>
</feature>
<comment type="caution">
    <text evidence="15">The sequence shown here is derived from an EMBL/GenBank/DDBJ whole genome shotgun (WGS) entry which is preliminary data.</text>
</comment>
<evidence type="ECO:0000256" key="3">
    <source>
        <dbReference type="ARBA" id="ARBA00022630"/>
    </source>
</evidence>
<dbReference type="InterPro" id="IPR017927">
    <property type="entry name" value="FAD-bd_FR_type"/>
</dbReference>
<dbReference type="UniPathway" id="UPA00070">
    <property type="reaction ID" value="UER00945"/>
</dbReference>
<keyword evidence="10 11" id="KW-0411">Iron-sulfur</keyword>
<sequence length="260" mass="28683">MAEREKELAVVCSQEQLAKGIFSMWIRTKAAMTAVPGQFLSMYTNDKSKLLPRPISICEIDREKGMIRVVYRVTGEHTGTEEFSRMHEGDTLPVIGPLGNGFPLEEARGRKAFLIGGGIGVPPILELAKQIDCEKQIIVGYRDDQTFLKKEFEQNGAVYISTEDGSVGTAGNVMDAIRENALQADIIYACGPTPMLKAIKAYAKEQEIPCYISLEERMACGIGACLACVCKSKDKDHHSHVHNKRICKDGPVFLSTEVEL</sequence>
<evidence type="ECO:0000256" key="13">
    <source>
        <dbReference type="PIRSR" id="PIRSR006816-2"/>
    </source>
</evidence>
<proteinExistence type="inferred from homology"/>
<dbReference type="GO" id="GO:0051537">
    <property type="term" value="F:2 iron, 2 sulfur cluster binding"/>
    <property type="evidence" value="ECO:0007669"/>
    <property type="project" value="UniProtKB-KW"/>
</dbReference>
<dbReference type="InterPro" id="IPR008333">
    <property type="entry name" value="Cbr1-like_FAD-bd_dom"/>
</dbReference>
<feature type="binding site" evidence="11 13">
    <location>
        <position position="225"/>
    </location>
    <ligand>
        <name>[2Fe-2S] cluster</name>
        <dbReference type="ChEBI" id="CHEBI:190135"/>
    </ligand>
</feature>
<evidence type="ECO:0000256" key="1">
    <source>
        <dbReference type="ARBA" id="ARBA00006422"/>
    </source>
</evidence>
<dbReference type="InterPro" id="IPR012165">
    <property type="entry name" value="Cyt_c3_hydrogenase_gsu"/>
</dbReference>
<dbReference type="InterPro" id="IPR017938">
    <property type="entry name" value="Riboflavin_synthase-like_b-brl"/>
</dbReference>
<evidence type="ECO:0000313" key="15">
    <source>
        <dbReference type="EMBL" id="RGE84876.1"/>
    </source>
</evidence>
<evidence type="ECO:0000256" key="2">
    <source>
        <dbReference type="ARBA" id="ARBA00022448"/>
    </source>
</evidence>
<dbReference type="GO" id="GO:0046872">
    <property type="term" value="F:metal ion binding"/>
    <property type="evidence" value="ECO:0007669"/>
    <property type="project" value="UniProtKB-KW"/>
</dbReference>
<dbReference type="OrthoDB" id="9789468at2"/>
<keyword evidence="8 11" id="KW-0249">Electron transport</keyword>
<evidence type="ECO:0000256" key="7">
    <source>
        <dbReference type="ARBA" id="ARBA00022975"/>
    </source>
</evidence>
<gene>
    <name evidence="11" type="primary">pyrK</name>
    <name evidence="15" type="ORF">DW016_14455</name>
</gene>
<feature type="binding site" evidence="11 13">
    <location>
        <position position="220"/>
    </location>
    <ligand>
        <name>[2Fe-2S] cluster</name>
        <dbReference type="ChEBI" id="CHEBI:190135"/>
    </ligand>
</feature>
<name>A0A3E3JYS6_9FIRM</name>
<dbReference type="InterPro" id="IPR023455">
    <property type="entry name" value="Dihydroorotate_DHASE_ETsu"/>
</dbReference>
<keyword evidence="6 11" id="KW-0274">FAD</keyword>
<dbReference type="RefSeq" id="WP_117493828.1">
    <property type="nucleotide sequence ID" value="NZ_JAQCQW010000012.1"/>
</dbReference>
<feature type="binding site" evidence="11 12">
    <location>
        <begin position="70"/>
        <end position="72"/>
    </location>
    <ligand>
        <name>FAD</name>
        <dbReference type="ChEBI" id="CHEBI:57692"/>
    </ligand>
</feature>
<keyword evidence="7 11" id="KW-0665">Pyrimidine biosynthesis</keyword>
<feature type="domain" description="FAD-binding FR-type" evidence="14">
    <location>
        <begin position="4"/>
        <end position="104"/>
    </location>
</feature>
<feature type="binding site" evidence="11 13">
    <location>
        <position position="228"/>
    </location>
    <ligand>
        <name>[2Fe-2S] cluster</name>
        <dbReference type="ChEBI" id="CHEBI:190135"/>
    </ligand>
</feature>
<comment type="subunit">
    <text evidence="11">Heterotetramer of 2 PyrK and 2 PyrD type B subunits.</text>
</comment>
<keyword evidence="9 11" id="KW-0408">Iron</keyword>
<dbReference type="Pfam" id="PF10418">
    <property type="entry name" value="DHODB_Fe-S_bind"/>
    <property type="match status" value="1"/>
</dbReference>
<dbReference type="InterPro" id="IPR050353">
    <property type="entry name" value="PyrK_electron_transfer"/>
</dbReference>
<evidence type="ECO:0000313" key="16">
    <source>
        <dbReference type="Proteomes" id="UP000261080"/>
    </source>
</evidence>
<evidence type="ECO:0000256" key="5">
    <source>
        <dbReference type="ARBA" id="ARBA00022723"/>
    </source>
</evidence>
<organism evidence="15 16">
    <name type="scientific">Sellimonas intestinalis</name>
    <dbReference type="NCBI Taxonomy" id="1653434"/>
    <lineage>
        <taxon>Bacteria</taxon>
        <taxon>Bacillati</taxon>
        <taxon>Bacillota</taxon>
        <taxon>Clostridia</taxon>
        <taxon>Lachnospirales</taxon>
        <taxon>Lachnospiraceae</taxon>
        <taxon>Sellimonas</taxon>
    </lineage>
</organism>
<evidence type="ECO:0000256" key="6">
    <source>
        <dbReference type="ARBA" id="ARBA00022827"/>
    </source>
</evidence>
<dbReference type="GO" id="GO:0009055">
    <property type="term" value="F:electron transfer activity"/>
    <property type="evidence" value="ECO:0007669"/>
    <property type="project" value="UniProtKB-UniRule"/>
</dbReference>